<dbReference type="InterPro" id="IPR027417">
    <property type="entry name" value="P-loop_NTPase"/>
</dbReference>
<organism evidence="15 16">
    <name type="scientific">Catenaria anguillulae PL171</name>
    <dbReference type="NCBI Taxonomy" id="765915"/>
    <lineage>
        <taxon>Eukaryota</taxon>
        <taxon>Fungi</taxon>
        <taxon>Fungi incertae sedis</taxon>
        <taxon>Blastocladiomycota</taxon>
        <taxon>Blastocladiomycetes</taxon>
        <taxon>Blastocladiales</taxon>
        <taxon>Catenariaceae</taxon>
        <taxon>Catenaria</taxon>
    </lineage>
</organism>
<dbReference type="PROSITE" id="PS51198">
    <property type="entry name" value="UVRD_HELICASE_ATP_BIND"/>
    <property type="match status" value="1"/>
</dbReference>
<evidence type="ECO:0000256" key="4">
    <source>
        <dbReference type="ARBA" id="ARBA00022806"/>
    </source>
</evidence>
<sequence length="1066" mass="114432">MLGSTIGQDIYKPCDPRATSTSFWSTTMLTGLNPSVLDFGPSGVAPSQQIDYLSNLNDAQTTAVTAEQDVVIILAGPGSGKTRTLTSRVVDLIVRRKAAVNRLNIGTFHAVCAKILRTRAAKVGLSQGFAILDRTDSENYIKRVLAATDVKHAIEASRDFTKRTPGDYLAFISKGKAKNSNPEREAQLLAQSSKNNWNRNPNAEDPRITVYREYERLLRANNALDFDDLLIYGLKAIQQCPDLAQRMQHVLFQDTNTIQLDITNALCLVHKRLTILYPQHLPVYLEENYRSIPSILTGAHEVISQDKSRVKKKLFTSISGGHTITVHKAKSPEAEAAFVANEIQRLINITEGQVDYGDVSILVRTAYQTRVLEDAFVQKRIPHAIVGGMRFYERAEIKDVLSYLRLVDNPGDASAFERAIQVPPRGIGQASVEKMIEAANSLGITPMEVARRLTKKVSVPGVSRIRIEPLKDFVGVIDELCGMLEDAAMTVDRLMLRLVDKIHFQKHLQTIDAKESTTRWENVEELINTAGSFRATGNLREVEDDEEEEAPAADTEFDETVTPSALLTEYLQSVSLSSDLSETLANAEPTSSQGGTVRPVTKAVICTMHASKGLEWPVVFLFATDQIPHPRSETPEARAEERRLLYVGMTRAQRLLYMTYPEFRFSNWNGTQRCTLSPFADCLFERSGNPKSFNGAPVVSFTQPAHLDETTMAFFGKLRESKPSSMTPEAARQLKVTHVPGSRTAGVKRTASAASLTGPSSSQGGFQSAASLIASAAASSSASATAASSTSAAKGKAKTEGCTQEPRESVDAWSGSAGAMNFSTASAAAKAASTSASTLRFLQMPPFPPLRLKRGAAKKASAPVRATKKTAATPSASAALAAAAAPPMASAPANTAAHQAEPAPLAAPTTTGNPLPPPTAQHPAGAQPIPMPPTLSGAIPMPFLYSQNPQSANQAYAQQMYYAAAMAASSTPGNPYGSAQYPAGYMPYPYGAFAYQGYPPSVANYMVASQMGGTAATPSRPAVVTMNPIGPGAPATAASASMEAASEPANKKARTTGSGQRRRGSR</sequence>
<keyword evidence="2 11" id="KW-0547">Nucleotide-binding</keyword>
<evidence type="ECO:0000256" key="1">
    <source>
        <dbReference type="ARBA" id="ARBA00009922"/>
    </source>
</evidence>
<feature type="region of interest" description="Disordered" evidence="12">
    <location>
        <begin position="1027"/>
        <end position="1066"/>
    </location>
</feature>
<keyword evidence="3 11" id="KW-0378">Hydrolase</keyword>
<dbReference type="STRING" id="765915.A0A1Y2I4I0"/>
<feature type="compositionally biased region" description="Acidic residues" evidence="12">
    <location>
        <begin position="542"/>
        <end position="559"/>
    </location>
</feature>
<comment type="catalytic activity">
    <reaction evidence="10">
        <text>ATP + H2O = ADP + phosphate + H(+)</text>
        <dbReference type="Rhea" id="RHEA:13065"/>
        <dbReference type="ChEBI" id="CHEBI:15377"/>
        <dbReference type="ChEBI" id="CHEBI:15378"/>
        <dbReference type="ChEBI" id="CHEBI:30616"/>
        <dbReference type="ChEBI" id="CHEBI:43474"/>
        <dbReference type="ChEBI" id="CHEBI:456216"/>
        <dbReference type="EC" id="5.6.2.4"/>
    </reaction>
</comment>
<dbReference type="GO" id="GO:0000725">
    <property type="term" value="P:recombinational repair"/>
    <property type="evidence" value="ECO:0007669"/>
    <property type="project" value="TreeGrafter"/>
</dbReference>
<evidence type="ECO:0000256" key="12">
    <source>
        <dbReference type="SAM" id="MobiDB-lite"/>
    </source>
</evidence>
<accession>A0A1Y2I4I0</accession>
<gene>
    <name evidence="15" type="ORF">BCR44DRAFT_1495360</name>
</gene>
<evidence type="ECO:0000259" key="14">
    <source>
        <dbReference type="PROSITE" id="PS51217"/>
    </source>
</evidence>
<feature type="compositionally biased region" description="Low complexity" evidence="12">
    <location>
        <begin position="1030"/>
        <end position="1048"/>
    </location>
</feature>
<feature type="region of interest" description="Disordered" evidence="12">
    <location>
        <begin position="890"/>
        <end position="932"/>
    </location>
</feature>
<comment type="caution">
    <text evidence="15">The sequence shown here is derived from an EMBL/GenBank/DDBJ whole genome shotgun (WGS) entry which is preliminary data.</text>
</comment>
<keyword evidence="5 11" id="KW-0067">ATP-binding</keyword>
<keyword evidence="16" id="KW-1185">Reference proteome</keyword>
<feature type="region of interest" description="Disordered" evidence="12">
    <location>
        <begin position="721"/>
        <end position="764"/>
    </location>
</feature>
<dbReference type="AlphaFoldDB" id="A0A1Y2I4I0"/>
<dbReference type="GO" id="GO:0005524">
    <property type="term" value="F:ATP binding"/>
    <property type="evidence" value="ECO:0007669"/>
    <property type="project" value="UniProtKB-UniRule"/>
</dbReference>
<feature type="region of interest" description="Disordered" evidence="12">
    <location>
        <begin position="846"/>
        <end position="873"/>
    </location>
</feature>
<feature type="domain" description="UvrD-like helicase ATP-binding" evidence="13">
    <location>
        <begin position="54"/>
        <end position="413"/>
    </location>
</feature>
<dbReference type="GO" id="GO:0005634">
    <property type="term" value="C:nucleus"/>
    <property type="evidence" value="ECO:0007669"/>
    <property type="project" value="TreeGrafter"/>
</dbReference>
<name>A0A1Y2I4I0_9FUNG</name>
<dbReference type="Pfam" id="PF00580">
    <property type="entry name" value="UvrD-helicase"/>
    <property type="match status" value="1"/>
</dbReference>
<dbReference type="EC" id="5.6.2.4" evidence="9"/>
<dbReference type="GO" id="GO:0043138">
    <property type="term" value="F:3'-5' DNA helicase activity"/>
    <property type="evidence" value="ECO:0007669"/>
    <property type="project" value="UniProtKB-EC"/>
</dbReference>
<dbReference type="Gene3D" id="3.40.50.300">
    <property type="entry name" value="P-loop containing nucleotide triphosphate hydrolases"/>
    <property type="match status" value="3"/>
</dbReference>
<feature type="domain" description="UvrD-like helicase C-terminal" evidence="14">
    <location>
        <begin position="293"/>
        <end position="613"/>
    </location>
</feature>
<proteinExistence type="inferred from homology"/>
<dbReference type="InterPro" id="IPR000212">
    <property type="entry name" value="DNA_helicase_UvrD/REP"/>
</dbReference>
<feature type="compositionally biased region" description="Low complexity" evidence="12">
    <location>
        <begin position="890"/>
        <end position="913"/>
    </location>
</feature>
<dbReference type="InterPro" id="IPR013986">
    <property type="entry name" value="DExx_box_DNA_helicase_dom_sf"/>
</dbReference>
<keyword evidence="4 11" id="KW-0347">Helicase</keyword>
<dbReference type="PANTHER" id="PTHR11070">
    <property type="entry name" value="UVRD / RECB / PCRA DNA HELICASE FAMILY MEMBER"/>
    <property type="match status" value="1"/>
</dbReference>
<comment type="similarity">
    <text evidence="1">Belongs to the helicase family. UvrD subfamily.</text>
</comment>
<feature type="compositionally biased region" description="Low complexity" evidence="12">
    <location>
        <begin position="784"/>
        <end position="793"/>
    </location>
</feature>
<reference evidence="15 16" key="1">
    <citation type="submission" date="2016-07" db="EMBL/GenBank/DDBJ databases">
        <title>Pervasive Adenine N6-methylation of Active Genes in Fungi.</title>
        <authorList>
            <consortium name="DOE Joint Genome Institute"/>
            <person name="Mondo S.J."/>
            <person name="Dannebaum R.O."/>
            <person name="Kuo R.C."/>
            <person name="Labutti K."/>
            <person name="Haridas S."/>
            <person name="Kuo A."/>
            <person name="Salamov A."/>
            <person name="Ahrendt S.R."/>
            <person name="Lipzen A."/>
            <person name="Sullivan W."/>
            <person name="Andreopoulos W.B."/>
            <person name="Clum A."/>
            <person name="Lindquist E."/>
            <person name="Daum C."/>
            <person name="Ramamoorthy G.K."/>
            <person name="Gryganskyi A."/>
            <person name="Culley D."/>
            <person name="Magnuson J.K."/>
            <person name="James T.Y."/>
            <person name="O'Malley M.A."/>
            <person name="Stajich J.E."/>
            <person name="Spatafora J.W."/>
            <person name="Visel A."/>
            <person name="Grigoriev I.V."/>
        </authorList>
    </citation>
    <scope>NUCLEOTIDE SEQUENCE [LARGE SCALE GENOMIC DNA]</scope>
    <source>
        <strain evidence="15 16">PL171</strain>
    </source>
</reference>
<dbReference type="EMBL" id="MCFL01000002">
    <property type="protein sequence ID" value="ORZ40861.1"/>
    <property type="molecule type" value="Genomic_DNA"/>
</dbReference>
<evidence type="ECO:0000256" key="10">
    <source>
        <dbReference type="ARBA" id="ARBA00048988"/>
    </source>
</evidence>
<evidence type="ECO:0000256" key="9">
    <source>
        <dbReference type="ARBA" id="ARBA00034808"/>
    </source>
</evidence>
<dbReference type="PANTHER" id="PTHR11070:SF2">
    <property type="entry name" value="ATP-DEPENDENT DNA HELICASE SRS2"/>
    <property type="match status" value="1"/>
</dbReference>
<evidence type="ECO:0000256" key="7">
    <source>
        <dbReference type="ARBA" id="ARBA00023235"/>
    </source>
</evidence>
<feature type="region of interest" description="Disordered" evidence="12">
    <location>
        <begin position="537"/>
        <end position="559"/>
    </location>
</feature>
<dbReference type="Gene3D" id="1.10.486.10">
    <property type="entry name" value="PCRA, domain 4"/>
    <property type="match status" value="1"/>
</dbReference>
<protein>
    <recommendedName>
        <fullName evidence="9">DNA 3'-5' helicase</fullName>
        <ecNumber evidence="9">5.6.2.4</ecNumber>
    </recommendedName>
</protein>
<keyword evidence="7" id="KW-0413">Isomerase</keyword>
<dbReference type="Gene3D" id="1.10.10.160">
    <property type="match status" value="1"/>
</dbReference>
<comment type="catalytic activity">
    <reaction evidence="8">
        <text>Couples ATP hydrolysis with the unwinding of duplex DNA by translocating in the 3'-5' direction.</text>
        <dbReference type="EC" id="5.6.2.4"/>
    </reaction>
</comment>
<dbReference type="GO" id="GO:0003677">
    <property type="term" value="F:DNA binding"/>
    <property type="evidence" value="ECO:0007669"/>
    <property type="project" value="UniProtKB-KW"/>
</dbReference>
<evidence type="ECO:0000313" key="16">
    <source>
        <dbReference type="Proteomes" id="UP000193411"/>
    </source>
</evidence>
<evidence type="ECO:0000256" key="11">
    <source>
        <dbReference type="PROSITE-ProRule" id="PRU00560"/>
    </source>
</evidence>
<evidence type="ECO:0000256" key="3">
    <source>
        <dbReference type="ARBA" id="ARBA00022801"/>
    </source>
</evidence>
<feature type="region of interest" description="Disordered" evidence="12">
    <location>
        <begin position="784"/>
        <end position="814"/>
    </location>
</feature>
<dbReference type="SUPFAM" id="SSF52540">
    <property type="entry name" value="P-loop containing nucleoside triphosphate hydrolases"/>
    <property type="match status" value="1"/>
</dbReference>
<dbReference type="PROSITE" id="PS51217">
    <property type="entry name" value="UVRD_HELICASE_CTER"/>
    <property type="match status" value="1"/>
</dbReference>
<dbReference type="InterPro" id="IPR014016">
    <property type="entry name" value="UvrD-like_ATP-bd"/>
</dbReference>
<dbReference type="InterPro" id="IPR014017">
    <property type="entry name" value="DNA_helicase_UvrD-like_C"/>
</dbReference>
<evidence type="ECO:0000256" key="5">
    <source>
        <dbReference type="ARBA" id="ARBA00022840"/>
    </source>
</evidence>
<evidence type="ECO:0000256" key="8">
    <source>
        <dbReference type="ARBA" id="ARBA00034617"/>
    </source>
</evidence>
<evidence type="ECO:0000256" key="2">
    <source>
        <dbReference type="ARBA" id="ARBA00022741"/>
    </source>
</evidence>
<dbReference type="GO" id="GO:0016787">
    <property type="term" value="F:hydrolase activity"/>
    <property type="evidence" value="ECO:0007669"/>
    <property type="project" value="UniProtKB-UniRule"/>
</dbReference>
<evidence type="ECO:0000256" key="6">
    <source>
        <dbReference type="ARBA" id="ARBA00023125"/>
    </source>
</evidence>
<dbReference type="Proteomes" id="UP000193411">
    <property type="component" value="Unassembled WGS sequence"/>
</dbReference>
<dbReference type="OrthoDB" id="1470711at2759"/>
<evidence type="ECO:0000259" key="13">
    <source>
        <dbReference type="PROSITE" id="PS51198"/>
    </source>
</evidence>
<keyword evidence="6" id="KW-0238">DNA-binding</keyword>
<dbReference type="Pfam" id="PF13361">
    <property type="entry name" value="UvrD_C"/>
    <property type="match status" value="1"/>
</dbReference>
<evidence type="ECO:0000313" key="15">
    <source>
        <dbReference type="EMBL" id="ORZ40861.1"/>
    </source>
</evidence>
<feature type="binding site" evidence="11">
    <location>
        <begin position="75"/>
        <end position="82"/>
    </location>
    <ligand>
        <name>ATP</name>
        <dbReference type="ChEBI" id="CHEBI:30616"/>
    </ligand>
</feature>